<name>A0A1A8GC89_9TELE</name>
<feature type="non-terminal residue" evidence="1">
    <location>
        <position position="1"/>
    </location>
</feature>
<accession>A0A1A8GC89</accession>
<evidence type="ECO:0000313" key="1">
    <source>
        <dbReference type="EMBL" id="SBQ68656.1"/>
    </source>
</evidence>
<dbReference type="AlphaFoldDB" id="A0A1A8GC89"/>
<organism evidence="1">
    <name type="scientific">Nothobranchius korthausae</name>
    <dbReference type="NCBI Taxonomy" id="1143690"/>
    <lineage>
        <taxon>Eukaryota</taxon>
        <taxon>Metazoa</taxon>
        <taxon>Chordata</taxon>
        <taxon>Craniata</taxon>
        <taxon>Vertebrata</taxon>
        <taxon>Euteleostomi</taxon>
        <taxon>Actinopterygii</taxon>
        <taxon>Neopterygii</taxon>
        <taxon>Teleostei</taxon>
        <taxon>Neoteleostei</taxon>
        <taxon>Acanthomorphata</taxon>
        <taxon>Ovalentaria</taxon>
        <taxon>Atherinomorphae</taxon>
        <taxon>Cyprinodontiformes</taxon>
        <taxon>Nothobranchiidae</taxon>
        <taxon>Nothobranchius</taxon>
    </lineage>
</organism>
<reference evidence="1" key="1">
    <citation type="submission" date="2016-05" db="EMBL/GenBank/DDBJ databases">
        <authorList>
            <person name="Lavstsen T."/>
            <person name="Jespersen J.S."/>
        </authorList>
    </citation>
    <scope>NUCLEOTIDE SEQUENCE</scope>
    <source>
        <tissue evidence="1">Brain</tissue>
    </source>
</reference>
<proteinExistence type="predicted"/>
<reference evidence="1" key="2">
    <citation type="submission" date="2016-06" db="EMBL/GenBank/DDBJ databases">
        <title>The genome of a short-lived fish provides insights into sex chromosome evolution and the genetic control of aging.</title>
        <authorList>
            <person name="Reichwald K."/>
            <person name="Felder M."/>
            <person name="Petzold A."/>
            <person name="Koch P."/>
            <person name="Groth M."/>
            <person name="Platzer M."/>
        </authorList>
    </citation>
    <scope>NUCLEOTIDE SEQUENCE</scope>
    <source>
        <tissue evidence="1">Brain</tissue>
    </source>
</reference>
<protein>
    <submittedName>
        <fullName evidence="1">Uncharacterized protein</fullName>
    </submittedName>
</protein>
<dbReference type="EMBL" id="HAEC01000579">
    <property type="protein sequence ID" value="SBQ68656.1"/>
    <property type="molecule type" value="Transcribed_RNA"/>
</dbReference>
<gene>
    <name evidence="1" type="primary">Nfu_g_1_023450</name>
</gene>
<feature type="non-terminal residue" evidence="1">
    <location>
        <position position="48"/>
    </location>
</feature>
<sequence length="48" mass="5554">NVLITNYTTTTRVCIRPRYTTFTKTSEFRQTCGKASCQRTTHEDNCCC</sequence>